<gene>
    <name evidence="1" type="ORF">BpHYR1_011990</name>
</gene>
<dbReference type="AlphaFoldDB" id="A0A3M7RZM3"/>
<dbReference type="Proteomes" id="UP000276133">
    <property type="component" value="Unassembled WGS sequence"/>
</dbReference>
<evidence type="ECO:0000313" key="2">
    <source>
        <dbReference type="Proteomes" id="UP000276133"/>
    </source>
</evidence>
<sequence>MDEKQQSMSKFSSLMSSLIEAVSSRKRDKKKWSLWQNKDKKEVREMKTCMGYSRDGHFCLSKTNTEI</sequence>
<keyword evidence="2" id="KW-1185">Reference proteome</keyword>
<name>A0A3M7RZM3_BRAPC</name>
<protein>
    <submittedName>
        <fullName evidence="1">Uncharacterized protein</fullName>
    </submittedName>
</protein>
<evidence type="ECO:0000313" key="1">
    <source>
        <dbReference type="EMBL" id="RNA28994.1"/>
    </source>
</evidence>
<reference evidence="1 2" key="1">
    <citation type="journal article" date="2018" name="Sci. Rep.">
        <title>Genomic signatures of local adaptation to the degree of environmental predictability in rotifers.</title>
        <authorList>
            <person name="Franch-Gras L."/>
            <person name="Hahn C."/>
            <person name="Garcia-Roger E.M."/>
            <person name="Carmona M.J."/>
            <person name="Serra M."/>
            <person name="Gomez A."/>
        </authorList>
    </citation>
    <scope>NUCLEOTIDE SEQUENCE [LARGE SCALE GENOMIC DNA]</scope>
    <source>
        <strain evidence="1">HYR1</strain>
    </source>
</reference>
<comment type="caution">
    <text evidence="1">The sequence shown here is derived from an EMBL/GenBank/DDBJ whole genome shotgun (WGS) entry which is preliminary data.</text>
</comment>
<accession>A0A3M7RZM3</accession>
<organism evidence="1 2">
    <name type="scientific">Brachionus plicatilis</name>
    <name type="common">Marine rotifer</name>
    <name type="synonym">Brachionus muelleri</name>
    <dbReference type="NCBI Taxonomy" id="10195"/>
    <lineage>
        <taxon>Eukaryota</taxon>
        <taxon>Metazoa</taxon>
        <taxon>Spiralia</taxon>
        <taxon>Gnathifera</taxon>
        <taxon>Rotifera</taxon>
        <taxon>Eurotatoria</taxon>
        <taxon>Monogononta</taxon>
        <taxon>Pseudotrocha</taxon>
        <taxon>Ploima</taxon>
        <taxon>Brachionidae</taxon>
        <taxon>Brachionus</taxon>
    </lineage>
</organism>
<proteinExistence type="predicted"/>
<dbReference type="EMBL" id="REGN01002302">
    <property type="protein sequence ID" value="RNA28994.1"/>
    <property type="molecule type" value="Genomic_DNA"/>
</dbReference>